<dbReference type="Proteomes" id="UP000054197">
    <property type="component" value="Unassembled WGS sequence"/>
</dbReference>
<evidence type="ECO:0000313" key="2">
    <source>
        <dbReference type="Proteomes" id="UP000054197"/>
    </source>
</evidence>
<protein>
    <submittedName>
        <fullName evidence="1">Uncharacterized protein</fullName>
    </submittedName>
</protein>
<sequence length="99" mass="10973">MGKRKTVWPTDREVRLRFILFAVIDVASAQGVPGEVLLTAHKLLRDSPAESQLRKALAEILACDEMAGFSFPRGSEADDFMHTIEPLTDEADYRVLPSG</sequence>
<reference evidence="1 2" key="1">
    <citation type="submission" date="2015-09" db="EMBL/GenBank/DDBJ databases">
        <title>Genome sequence of ICMP 11288.</title>
        <authorList>
            <person name="Visnovsky S."/>
            <person name="Lu A."/>
            <person name="Panda P."/>
            <person name="Pitman A."/>
        </authorList>
    </citation>
    <scope>NUCLEOTIDE SEQUENCE [LARGE SCALE GENOMIC DNA]</scope>
    <source>
        <strain evidence="1 2">ICMP 11288</strain>
    </source>
</reference>
<dbReference type="EMBL" id="LKEF01000032">
    <property type="protein sequence ID" value="KTB61827.1"/>
    <property type="molecule type" value="Genomic_DNA"/>
</dbReference>
<name>A0A0W0HM39_PSEFL</name>
<dbReference type="AlphaFoldDB" id="A0A0W0HM39"/>
<organism evidence="1 2">
    <name type="scientific">Pseudomonas fluorescens ICMP 11288</name>
    <dbReference type="NCBI Taxonomy" id="1198309"/>
    <lineage>
        <taxon>Bacteria</taxon>
        <taxon>Pseudomonadati</taxon>
        <taxon>Pseudomonadota</taxon>
        <taxon>Gammaproteobacteria</taxon>
        <taxon>Pseudomonadales</taxon>
        <taxon>Pseudomonadaceae</taxon>
        <taxon>Pseudomonas</taxon>
    </lineage>
</organism>
<accession>A0A0W0HM39</accession>
<gene>
    <name evidence="1" type="ORF">AO063_20040</name>
</gene>
<proteinExistence type="predicted"/>
<dbReference type="RefSeq" id="WP_058421306.1">
    <property type="nucleotide sequence ID" value="NZ_LKEF01000032.1"/>
</dbReference>
<evidence type="ECO:0000313" key="1">
    <source>
        <dbReference type="EMBL" id="KTB61827.1"/>
    </source>
</evidence>
<comment type="caution">
    <text evidence="1">The sequence shown here is derived from an EMBL/GenBank/DDBJ whole genome shotgun (WGS) entry which is preliminary data.</text>
</comment>